<dbReference type="SUPFAM" id="SSF52540">
    <property type="entry name" value="P-loop containing nucleoside triphosphate hydrolases"/>
    <property type="match status" value="1"/>
</dbReference>
<keyword evidence="2" id="KW-1185">Reference proteome</keyword>
<evidence type="ECO:0000313" key="2">
    <source>
        <dbReference type="Proteomes" id="UP000269193"/>
    </source>
</evidence>
<evidence type="ECO:0000313" key="1">
    <source>
        <dbReference type="EMBL" id="AZI75884.1"/>
    </source>
</evidence>
<dbReference type="Proteomes" id="UP000269193">
    <property type="component" value="Segment"/>
</dbReference>
<accession>A0A3S8NF54</accession>
<gene>
    <name evidence="1" type="ORF">SBFV3_gp49</name>
</gene>
<proteinExistence type="predicted"/>
<sequence length="228" mass="25443">MVSLIKIEGLFSFSLSLSLKKVNIIVGEHGIGKTMLFNVLTTALTPFTSTPLITDMNMLFSLQDDIAITIDNDVIMLKPIGNAGIVISVNGDDIMAITPYDIVCHKCDYNSIRVGYIPQIIPVIHGESVAKIKLNALYDMILHDDFVIVDDIDAHITDDDVEKVVNMIKKSKSQLITTVYRNNTVRTFLDGIDKDNITLVYIGNKGYRQYSGEEISGFEKPLHWIGYI</sequence>
<protein>
    <submittedName>
        <fullName evidence="1">ABC transporter</fullName>
    </submittedName>
</protein>
<organism evidence="1 2">
    <name type="scientific">Sulfolobales Beppu filamentous virus 3</name>
    <dbReference type="NCBI Taxonomy" id="2493124"/>
    <lineage>
        <taxon>Viruses</taxon>
        <taxon>Adnaviria</taxon>
        <taxon>Zilligvirae</taxon>
        <taxon>Taleaviricota</taxon>
        <taxon>Tokiviricetes</taxon>
        <taxon>Ligamenvirales</taxon>
        <taxon>Lipothrixviridae</taxon>
        <taxon>Deltalipothrixvirus</taxon>
        <taxon>Deltalipothrixvirus beppuense</taxon>
        <taxon>Deltalipothrixvirus SBFV3</taxon>
    </lineage>
</organism>
<reference evidence="1 2" key="1">
    <citation type="journal article" date="2018" name="Environ. Microbiol.">
        <title>New archaeal viruses discovered by metagenomic analysis of viral communities in enrichment cultures.</title>
        <authorList>
            <person name="Liu Y."/>
            <person name="Brandt D."/>
            <person name="Ishino S."/>
            <person name="Ishino Y."/>
            <person name="Koonin E.V."/>
            <person name="Kalinowski J."/>
            <person name="Krupovic M."/>
            <person name="Prangishvili D."/>
        </authorList>
    </citation>
    <scope>NUCLEOTIDE SEQUENCE [LARGE SCALE GENOMIC DNA]</scope>
</reference>
<name>A0A3S8NF54_9VIRU</name>
<dbReference type="EMBL" id="MK064564">
    <property type="protein sequence ID" value="AZI75884.1"/>
    <property type="molecule type" value="Genomic_DNA"/>
</dbReference>
<dbReference type="InterPro" id="IPR027417">
    <property type="entry name" value="P-loop_NTPase"/>
</dbReference>